<comment type="caution">
    <text evidence="3">The sequence shown here is derived from an EMBL/GenBank/DDBJ whole genome shotgun (WGS) entry which is preliminary data.</text>
</comment>
<evidence type="ECO:0000313" key="3">
    <source>
        <dbReference type="EMBL" id="MFC0534180.1"/>
    </source>
</evidence>
<evidence type="ECO:0000313" key="4">
    <source>
        <dbReference type="Proteomes" id="UP001589867"/>
    </source>
</evidence>
<protein>
    <submittedName>
        <fullName evidence="3">Fumarylacetoacetate hydrolase family protein</fullName>
    </submittedName>
</protein>
<feature type="domain" description="Fumarylacetoacetase-like C-terminal" evidence="2">
    <location>
        <begin position="10"/>
        <end position="201"/>
    </location>
</feature>
<keyword evidence="1" id="KW-0479">Metal-binding</keyword>
<organism evidence="3 4">
    <name type="scientific">Phytohabitans kaempferiae</name>
    <dbReference type="NCBI Taxonomy" id="1620943"/>
    <lineage>
        <taxon>Bacteria</taxon>
        <taxon>Bacillati</taxon>
        <taxon>Actinomycetota</taxon>
        <taxon>Actinomycetes</taxon>
        <taxon>Micromonosporales</taxon>
        <taxon>Micromonosporaceae</taxon>
    </lineage>
</organism>
<dbReference type="InterPro" id="IPR036663">
    <property type="entry name" value="Fumarylacetoacetase_C_sf"/>
</dbReference>
<dbReference type="GO" id="GO:0016787">
    <property type="term" value="F:hydrolase activity"/>
    <property type="evidence" value="ECO:0007669"/>
    <property type="project" value="UniProtKB-KW"/>
</dbReference>
<accession>A0ABV6MHH3</accession>
<dbReference type="InterPro" id="IPR011234">
    <property type="entry name" value="Fumarylacetoacetase-like_C"/>
</dbReference>
<keyword evidence="4" id="KW-1185">Reference proteome</keyword>
<dbReference type="Proteomes" id="UP001589867">
    <property type="component" value="Unassembled WGS sequence"/>
</dbReference>
<evidence type="ECO:0000256" key="1">
    <source>
        <dbReference type="ARBA" id="ARBA00022723"/>
    </source>
</evidence>
<proteinExistence type="predicted"/>
<dbReference type="Pfam" id="PF01557">
    <property type="entry name" value="FAA_hydrolase"/>
    <property type="match status" value="1"/>
</dbReference>
<dbReference type="SUPFAM" id="SSF56529">
    <property type="entry name" value="FAH"/>
    <property type="match status" value="1"/>
</dbReference>
<dbReference type="RefSeq" id="WP_377262714.1">
    <property type="nucleotide sequence ID" value="NZ_JBHLUH010000104.1"/>
</dbReference>
<reference evidence="3 4" key="1">
    <citation type="submission" date="2024-09" db="EMBL/GenBank/DDBJ databases">
        <authorList>
            <person name="Sun Q."/>
            <person name="Mori K."/>
        </authorList>
    </citation>
    <scope>NUCLEOTIDE SEQUENCE [LARGE SCALE GENOMIC DNA]</scope>
    <source>
        <strain evidence="3 4">TBRC 3947</strain>
    </source>
</reference>
<sequence length="237" mass="24659">MELAVRRPSKIVAVHLNYRSRAAQRGKVPDFPSYFLKPPSALAPPGVLARPAGTSLLGFEGEIALVIGTRAAGVKPADGWSHVAAVTAANDFGVYDMRAADGGSNVRSKGADGFLPIGPELIDARQVDPAGLRLRTWLNGSLAQEATTADLLFDFGYLVADLSQTLTLEPDDIILTGTPAGASVAVPGDLVEVEVDAGSLTSGRLTTRIAEGARGYRIGAQPATDPEVARLAWGTDG</sequence>
<keyword evidence="3" id="KW-0378">Hydrolase</keyword>
<dbReference type="EMBL" id="JBHLUH010000104">
    <property type="protein sequence ID" value="MFC0534180.1"/>
    <property type="molecule type" value="Genomic_DNA"/>
</dbReference>
<name>A0ABV6MHH3_9ACTN</name>
<evidence type="ECO:0000259" key="2">
    <source>
        <dbReference type="Pfam" id="PF01557"/>
    </source>
</evidence>
<dbReference type="PANTHER" id="PTHR11820:SF112">
    <property type="entry name" value="FUMARYLACETOACETATE HYDROLASE FAMILY PROTEIN (AFU_ORTHOLOGUE AFUA_1G02370)-RELATED"/>
    <property type="match status" value="1"/>
</dbReference>
<dbReference type="Gene3D" id="3.90.850.10">
    <property type="entry name" value="Fumarylacetoacetase-like, C-terminal domain"/>
    <property type="match status" value="1"/>
</dbReference>
<dbReference type="PANTHER" id="PTHR11820">
    <property type="entry name" value="ACYLPYRUVASE"/>
    <property type="match status" value="1"/>
</dbReference>
<gene>
    <name evidence="3" type="ORF">ACFFIA_41990</name>
</gene>